<proteinExistence type="predicted"/>
<feature type="non-terminal residue" evidence="2">
    <location>
        <position position="66"/>
    </location>
</feature>
<dbReference type="EMBL" id="SDKM01000025">
    <property type="protein sequence ID" value="RYP84217.1"/>
    <property type="molecule type" value="Genomic_DNA"/>
</dbReference>
<dbReference type="Proteomes" id="UP000295198">
    <property type="component" value="Unassembled WGS sequence"/>
</dbReference>
<dbReference type="SUPFAM" id="SSF81665">
    <property type="entry name" value="Calcium ATPase, transmembrane domain M"/>
    <property type="match status" value="1"/>
</dbReference>
<dbReference type="InterPro" id="IPR004014">
    <property type="entry name" value="ATPase_P-typ_cation-transptr_N"/>
</dbReference>
<organism evidence="2 3">
    <name type="scientific">Nocardioides guangzhouensis</name>
    <dbReference type="NCBI Taxonomy" id="2497878"/>
    <lineage>
        <taxon>Bacteria</taxon>
        <taxon>Bacillati</taxon>
        <taxon>Actinomycetota</taxon>
        <taxon>Actinomycetes</taxon>
        <taxon>Propionibacteriales</taxon>
        <taxon>Nocardioidaceae</taxon>
        <taxon>Nocardioides</taxon>
    </lineage>
</organism>
<dbReference type="Pfam" id="PF00690">
    <property type="entry name" value="Cation_ATPase_N"/>
    <property type="match status" value="1"/>
</dbReference>
<gene>
    <name evidence="2" type="ORF">EKO23_16275</name>
</gene>
<reference evidence="2 3" key="1">
    <citation type="submission" date="2019-01" db="EMBL/GenBank/DDBJ databases">
        <title>Nocardioides guangzhouensis sp. nov., an actinobacterium isolated from soil.</title>
        <authorList>
            <person name="Fu Y."/>
            <person name="Cai Y."/>
            <person name="Lin Z."/>
            <person name="Chen P."/>
        </authorList>
    </citation>
    <scope>NUCLEOTIDE SEQUENCE [LARGE SCALE GENOMIC DNA]</scope>
    <source>
        <strain evidence="2 3">130</strain>
    </source>
</reference>
<evidence type="ECO:0000259" key="1">
    <source>
        <dbReference type="SMART" id="SM00831"/>
    </source>
</evidence>
<sequence>MPQVDIHPGTPAGTDAREVAEALGVDPEQGLSAAEAARRLAEHGPNQLAGGKKESGLQAFLRQYED</sequence>
<evidence type="ECO:0000313" key="2">
    <source>
        <dbReference type="EMBL" id="RYP84217.1"/>
    </source>
</evidence>
<protein>
    <recommendedName>
        <fullName evidence="1">Cation-transporting P-type ATPase N-terminal domain-containing protein</fullName>
    </recommendedName>
</protein>
<dbReference type="AlphaFoldDB" id="A0A4Q4Z8K4"/>
<accession>A0A4Q4Z8K4</accession>
<name>A0A4Q4Z8K4_9ACTN</name>
<dbReference type="RefSeq" id="WP_134719179.1">
    <property type="nucleotide sequence ID" value="NZ_SDKM01000025.1"/>
</dbReference>
<evidence type="ECO:0000313" key="3">
    <source>
        <dbReference type="Proteomes" id="UP000295198"/>
    </source>
</evidence>
<dbReference type="SMART" id="SM00831">
    <property type="entry name" value="Cation_ATPase_N"/>
    <property type="match status" value="1"/>
</dbReference>
<keyword evidence="3" id="KW-1185">Reference proteome</keyword>
<feature type="domain" description="Cation-transporting P-type ATPase N-terminal" evidence="1">
    <location>
        <begin position="10"/>
        <end position="65"/>
    </location>
</feature>
<comment type="caution">
    <text evidence="2">The sequence shown here is derived from an EMBL/GenBank/DDBJ whole genome shotgun (WGS) entry which is preliminary data.</text>
</comment>
<dbReference type="InterPro" id="IPR023298">
    <property type="entry name" value="ATPase_P-typ_TM_dom_sf"/>
</dbReference>